<name>A0A6C0HF23_9ZZZZ</name>
<reference evidence="2" key="1">
    <citation type="journal article" date="2020" name="Nature">
        <title>Giant virus diversity and host interactions through global metagenomics.</title>
        <authorList>
            <person name="Schulz F."/>
            <person name="Roux S."/>
            <person name="Paez-Espino D."/>
            <person name="Jungbluth S."/>
            <person name="Walsh D.A."/>
            <person name="Denef V.J."/>
            <person name="McMahon K.D."/>
            <person name="Konstantinidis K.T."/>
            <person name="Eloe-Fadrosh E.A."/>
            <person name="Kyrpides N.C."/>
            <person name="Woyke T."/>
        </authorList>
    </citation>
    <scope>NUCLEOTIDE SEQUENCE</scope>
    <source>
        <strain evidence="2">GVMAG-M-3300023179-92</strain>
    </source>
</reference>
<dbReference type="EMBL" id="MN739936">
    <property type="protein sequence ID" value="QHT78746.1"/>
    <property type="molecule type" value="Genomic_DNA"/>
</dbReference>
<evidence type="ECO:0000256" key="1">
    <source>
        <dbReference type="SAM" id="MobiDB-lite"/>
    </source>
</evidence>
<evidence type="ECO:0000313" key="2">
    <source>
        <dbReference type="EMBL" id="QHT78746.1"/>
    </source>
</evidence>
<dbReference type="AlphaFoldDB" id="A0A6C0HF23"/>
<organism evidence="2">
    <name type="scientific">viral metagenome</name>
    <dbReference type="NCBI Taxonomy" id="1070528"/>
    <lineage>
        <taxon>unclassified sequences</taxon>
        <taxon>metagenomes</taxon>
        <taxon>organismal metagenomes</taxon>
    </lineage>
</organism>
<proteinExistence type="predicted"/>
<accession>A0A6C0HF23</accession>
<protein>
    <submittedName>
        <fullName evidence="2">Uncharacterized protein</fullName>
    </submittedName>
</protein>
<feature type="region of interest" description="Disordered" evidence="1">
    <location>
        <begin position="1"/>
        <end position="47"/>
    </location>
</feature>
<feature type="compositionally biased region" description="Basic residues" evidence="1">
    <location>
        <begin position="1"/>
        <end position="39"/>
    </location>
</feature>
<sequence>MKSIKHKKTSKKSNRRRSKRYSKKHSKRQSKKHSSRKNRGNITYSPKKKRFFLSHNISNHQRDIFIGNTLNHSLAKFTSVGTCGSLCSDKI</sequence>